<keyword evidence="3" id="KW-0547">Nucleotide-binding</keyword>
<dbReference type="InterPro" id="IPR041821">
    <property type="entry name" value="CG11883_N"/>
</dbReference>
<evidence type="ECO:0000259" key="6">
    <source>
        <dbReference type="Pfam" id="PF02872"/>
    </source>
</evidence>
<name>A0A6A6DKX3_9PEZI</name>
<dbReference type="EMBL" id="ML994676">
    <property type="protein sequence ID" value="KAF2178226.1"/>
    <property type="molecule type" value="Genomic_DNA"/>
</dbReference>
<evidence type="ECO:0000256" key="2">
    <source>
        <dbReference type="ARBA" id="ARBA00022729"/>
    </source>
</evidence>
<dbReference type="PANTHER" id="PTHR11575:SF48">
    <property type="entry name" value="5'-NUCLEOTIDASE"/>
    <property type="match status" value="1"/>
</dbReference>
<protein>
    <submittedName>
        <fullName evidence="7">5'-nucleotidase</fullName>
    </submittedName>
</protein>
<comment type="similarity">
    <text evidence="1 3">Belongs to the 5'-nucleotidase family.</text>
</comment>
<keyword evidence="3" id="KW-0378">Hydrolase</keyword>
<dbReference type="AlphaFoldDB" id="A0A6A6DKX3"/>
<evidence type="ECO:0000313" key="7">
    <source>
        <dbReference type="EMBL" id="KAF2178226.1"/>
    </source>
</evidence>
<evidence type="ECO:0000256" key="4">
    <source>
        <dbReference type="SAM" id="MobiDB-lite"/>
    </source>
</evidence>
<dbReference type="OrthoDB" id="10252235at2759"/>
<dbReference type="CDD" id="cd07406">
    <property type="entry name" value="MPP_CG11883_N"/>
    <property type="match status" value="1"/>
</dbReference>
<feature type="region of interest" description="Disordered" evidence="4">
    <location>
        <begin position="549"/>
        <end position="608"/>
    </location>
</feature>
<dbReference type="InterPro" id="IPR006179">
    <property type="entry name" value="5_nucleotidase/apyrase"/>
</dbReference>
<gene>
    <name evidence="7" type="ORF">K469DRAFT_718333</name>
</gene>
<evidence type="ECO:0000313" key="8">
    <source>
        <dbReference type="Proteomes" id="UP000800200"/>
    </source>
</evidence>
<evidence type="ECO:0000256" key="3">
    <source>
        <dbReference type="RuleBase" id="RU362119"/>
    </source>
</evidence>
<dbReference type="Gene3D" id="3.90.780.10">
    <property type="entry name" value="5'-Nucleotidase, C-terminal domain"/>
    <property type="match status" value="1"/>
</dbReference>
<accession>A0A6A6DKX3</accession>
<dbReference type="InterPro" id="IPR036907">
    <property type="entry name" value="5'-Nucleotdase_C_sf"/>
</dbReference>
<feature type="compositionally biased region" description="Low complexity" evidence="4">
    <location>
        <begin position="574"/>
        <end position="584"/>
    </location>
</feature>
<dbReference type="InterPro" id="IPR004843">
    <property type="entry name" value="Calcineurin-like_PHP"/>
</dbReference>
<dbReference type="GO" id="GO:0016787">
    <property type="term" value="F:hydrolase activity"/>
    <property type="evidence" value="ECO:0007669"/>
    <property type="project" value="UniProtKB-KW"/>
</dbReference>
<dbReference type="InterPro" id="IPR029052">
    <property type="entry name" value="Metallo-depent_PP-like"/>
</dbReference>
<dbReference type="PRINTS" id="PR01607">
    <property type="entry name" value="APYRASEFAMLY"/>
</dbReference>
<dbReference type="Gene3D" id="3.60.21.10">
    <property type="match status" value="1"/>
</dbReference>
<dbReference type="InterPro" id="IPR008334">
    <property type="entry name" value="5'-Nucleotdase_C"/>
</dbReference>
<feature type="domain" description="Calcineurin-like phosphoesterase" evidence="5">
    <location>
        <begin position="25"/>
        <end position="241"/>
    </location>
</feature>
<dbReference type="PANTHER" id="PTHR11575">
    <property type="entry name" value="5'-NUCLEOTIDASE-RELATED"/>
    <property type="match status" value="1"/>
</dbReference>
<dbReference type="Proteomes" id="UP000800200">
    <property type="component" value="Unassembled WGS sequence"/>
</dbReference>
<keyword evidence="2" id="KW-0732">Signal</keyword>
<feature type="compositionally biased region" description="Acidic residues" evidence="4">
    <location>
        <begin position="593"/>
        <end position="607"/>
    </location>
</feature>
<dbReference type="SUPFAM" id="SSF56300">
    <property type="entry name" value="Metallo-dependent phosphatases"/>
    <property type="match status" value="1"/>
</dbReference>
<dbReference type="GO" id="GO:0000166">
    <property type="term" value="F:nucleotide binding"/>
    <property type="evidence" value="ECO:0007669"/>
    <property type="project" value="UniProtKB-KW"/>
</dbReference>
<dbReference type="Pfam" id="PF02872">
    <property type="entry name" value="5_nucleotid_C"/>
    <property type="match status" value="1"/>
</dbReference>
<evidence type="ECO:0000256" key="1">
    <source>
        <dbReference type="ARBA" id="ARBA00006654"/>
    </source>
</evidence>
<evidence type="ECO:0000259" key="5">
    <source>
        <dbReference type="Pfam" id="PF00149"/>
    </source>
</evidence>
<feature type="domain" description="5'-Nucleotidase C-terminal" evidence="6">
    <location>
        <begin position="314"/>
        <end position="466"/>
    </location>
</feature>
<feature type="region of interest" description="Disordered" evidence="4">
    <location>
        <begin position="1"/>
        <end position="20"/>
    </location>
</feature>
<proteinExistence type="inferred from homology"/>
<keyword evidence="8" id="KW-1185">Reference proteome</keyword>
<sequence>MAPAAPSAEEQTIFSSGDPATPPDLRFLHYNDVYHVDAGSAEPVGGYARFQTLCNYYRNDERFNAQPELLTFFSGDAFNPSLESSVTKGSHMVPILNNVGTDVACVGNHDLDFGVRQYRHLTSQCKFPWLLANVLDPALGENEPLGNAKKTIMLESSNGIKIGVIGLAEREWLDTINSLPPDIIYKSASATAKELIPGLREQGAEIVVAVTHQREPNDNKLAEKTPEGLIDIILGGHDHYYAHSFINGTHVLRSGTDFKQLSHIEVRRKTDGDKKWDFNIVRRDIVSSIPLDPAAADLVEKLTKALKSKLDKPIGYTAAPLDARFTTVRTKESNIGNFVCDLMRFYYQADCCIMAAGTIRGDQIYPPGVLRLRDIVNCFPFEDPVVVIKVTGKAILEALENGVSNYPALEGRFPQVSNITFEADYSKKPMSRISTVKIGDEPLDLEREYVLSTRGYMARGKDGYTSLLIEEEGGIAKELVSEENGVLISTILRQYFMSLKVLGKWKMWEPSLSRVWGNVQEKLEHTHPTLEPQNPGPKVVEAFRNAAIRDEGRQEKHLSPDRAGSTHRSRSRSRSPGGRRTPGGVHPEGTETPLDESDMEFEDEEAVDDVKPVPMPLTKREHELVIIRKVMRKWWRLAKLPGHPNLCDELGEGEFQVNWTKAVAPRLEGRIKEVKVGA</sequence>
<dbReference type="GO" id="GO:0009166">
    <property type="term" value="P:nucleotide catabolic process"/>
    <property type="evidence" value="ECO:0007669"/>
    <property type="project" value="InterPro"/>
</dbReference>
<reference evidence="7" key="1">
    <citation type="journal article" date="2020" name="Stud. Mycol.">
        <title>101 Dothideomycetes genomes: a test case for predicting lifestyles and emergence of pathogens.</title>
        <authorList>
            <person name="Haridas S."/>
            <person name="Albert R."/>
            <person name="Binder M."/>
            <person name="Bloem J."/>
            <person name="Labutti K."/>
            <person name="Salamov A."/>
            <person name="Andreopoulos B."/>
            <person name="Baker S."/>
            <person name="Barry K."/>
            <person name="Bills G."/>
            <person name="Bluhm B."/>
            <person name="Cannon C."/>
            <person name="Castanera R."/>
            <person name="Culley D."/>
            <person name="Daum C."/>
            <person name="Ezra D."/>
            <person name="Gonzalez J."/>
            <person name="Henrissat B."/>
            <person name="Kuo A."/>
            <person name="Liang C."/>
            <person name="Lipzen A."/>
            <person name="Lutzoni F."/>
            <person name="Magnuson J."/>
            <person name="Mondo S."/>
            <person name="Nolan M."/>
            <person name="Ohm R."/>
            <person name="Pangilinan J."/>
            <person name="Park H.-J."/>
            <person name="Ramirez L."/>
            <person name="Alfaro M."/>
            <person name="Sun H."/>
            <person name="Tritt A."/>
            <person name="Yoshinaga Y."/>
            <person name="Zwiers L.-H."/>
            <person name="Turgeon B."/>
            <person name="Goodwin S."/>
            <person name="Spatafora J."/>
            <person name="Crous P."/>
            <person name="Grigoriev I."/>
        </authorList>
    </citation>
    <scope>NUCLEOTIDE SEQUENCE</scope>
    <source>
        <strain evidence="7">CBS 207.26</strain>
    </source>
</reference>
<dbReference type="Pfam" id="PF00149">
    <property type="entry name" value="Metallophos"/>
    <property type="match status" value="1"/>
</dbReference>
<dbReference type="SUPFAM" id="SSF55816">
    <property type="entry name" value="5'-nucleotidase (syn. UDP-sugar hydrolase), C-terminal domain"/>
    <property type="match status" value="1"/>
</dbReference>
<organism evidence="7 8">
    <name type="scientific">Zopfia rhizophila CBS 207.26</name>
    <dbReference type="NCBI Taxonomy" id="1314779"/>
    <lineage>
        <taxon>Eukaryota</taxon>
        <taxon>Fungi</taxon>
        <taxon>Dikarya</taxon>
        <taxon>Ascomycota</taxon>
        <taxon>Pezizomycotina</taxon>
        <taxon>Dothideomycetes</taxon>
        <taxon>Dothideomycetes incertae sedis</taxon>
        <taxon>Zopfiaceae</taxon>
        <taxon>Zopfia</taxon>
    </lineage>
</organism>
<feature type="compositionally biased region" description="Basic and acidic residues" evidence="4">
    <location>
        <begin position="549"/>
        <end position="560"/>
    </location>
</feature>